<gene>
    <name evidence="1" type="ORF">LCGC14_1479530</name>
</gene>
<accession>A0A0F9JAJ5</accession>
<evidence type="ECO:0000313" key="1">
    <source>
        <dbReference type="EMBL" id="KKM66603.1"/>
    </source>
</evidence>
<dbReference type="AlphaFoldDB" id="A0A0F9JAJ5"/>
<organism evidence="1">
    <name type="scientific">marine sediment metagenome</name>
    <dbReference type="NCBI Taxonomy" id="412755"/>
    <lineage>
        <taxon>unclassified sequences</taxon>
        <taxon>metagenomes</taxon>
        <taxon>ecological metagenomes</taxon>
    </lineage>
</organism>
<proteinExistence type="predicted"/>
<dbReference type="EMBL" id="LAZR01010496">
    <property type="protein sequence ID" value="KKM66603.1"/>
    <property type="molecule type" value="Genomic_DNA"/>
</dbReference>
<reference evidence="1" key="1">
    <citation type="journal article" date="2015" name="Nature">
        <title>Complex archaea that bridge the gap between prokaryotes and eukaryotes.</title>
        <authorList>
            <person name="Spang A."/>
            <person name="Saw J.H."/>
            <person name="Jorgensen S.L."/>
            <person name="Zaremba-Niedzwiedzka K."/>
            <person name="Martijn J."/>
            <person name="Lind A.E."/>
            <person name="van Eijk R."/>
            <person name="Schleper C."/>
            <person name="Guy L."/>
            <person name="Ettema T.J."/>
        </authorList>
    </citation>
    <scope>NUCLEOTIDE SEQUENCE</scope>
</reference>
<name>A0A0F9JAJ5_9ZZZZ</name>
<sequence>MEGLGACPRCRGSVFRDRDHYGPYLECLMCGYLENLDDRALRFEEAMRSDHERGLFDRERPVVISG</sequence>
<comment type="caution">
    <text evidence="1">The sequence shown here is derived from an EMBL/GenBank/DDBJ whole genome shotgun (WGS) entry which is preliminary data.</text>
</comment>
<protein>
    <submittedName>
        <fullName evidence="1">Uncharacterized protein</fullName>
    </submittedName>
</protein>